<sequence>MAHRIGAEVPRAFWGERRGFARGRDAGKLGGQACFPGGLFRCGVHFVFFFLTAVRGAEGPVPAGER</sequence>
<organism evidence="1 2">
    <name type="scientific">candidate division MSBL1 archaeon SCGC-AAA259I07</name>
    <dbReference type="NCBI Taxonomy" id="1698266"/>
    <lineage>
        <taxon>Archaea</taxon>
        <taxon>Methanobacteriati</taxon>
        <taxon>Methanobacteriota</taxon>
        <taxon>candidate division MSBL1</taxon>
    </lineage>
</organism>
<evidence type="ECO:0000313" key="2">
    <source>
        <dbReference type="Proteomes" id="UP000070155"/>
    </source>
</evidence>
<keyword evidence="2" id="KW-1185">Reference proteome</keyword>
<name>A0A133UKR8_9EURY</name>
<protein>
    <submittedName>
        <fullName evidence="1">Uncharacterized protein</fullName>
    </submittedName>
</protein>
<proteinExistence type="predicted"/>
<comment type="caution">
    <text evidence="1">The sequence shown here is derived from an EMBL/GenBank/DDBJ whole genome shotgun (WGS) entry which is preliminary data.</text>
</comment>
<accession>A0A133UKR8</accession>
<dbReference type="Proteomes" id="UP000070155">
    <property type="component" value="Unassembled WGS sequence"/>
</dbReference>
<dbReference type="EMBL" id="LHXQ01000032">
    <property type="protein sequence ID" value="KXA94716.1"/>
    <property type="molecule type" value="Genomic_DNA"/>
</dbReference>
<evidence type="ECO:0000313" key="1">
    <source>
        <dbReference type="EMBL" id="KXA94716.1"/>
    </source>
</evidence>
<gene>
    <name evidence="1" type="ORF">AKJ36_02340</name>
</gene>
<dbReference type="AlphaFoldDB" id="A0A133UKR8"/>
<reference evidence="1 2" key="1">
    <citation type="journal article" date="2016" name="Sci. Rep.">
        <title>Metabolic traits of an uncultured archaeal lineage -MSBL1- from brine pools of the Red Sea.</title>
        <authorList>
            <person name="Mwirichia R."/>
            <person name="Alam I."/>
            <person name="Rashid M."/>
            <person name="Vinu M."/>
            <person name="Ba-Alawi W."/>
            <person name="Anthony Kamau A."/>
            <person name="Kamanda Ngugi D."/>
            <person name="Goker M."/>
            <person name="Klenk H.P."/>
            <person name="Bajic V."/>
            <person name="Stingl U."/>
        </authorList>
    </citation>
    <scope>NUCLEOTIDE SEQUENCE [LARGE SCALE GENOMIC DNA]</scope>
    <source>
        <strain evidence="1">SCGC-AAA259I07</strain>
    </source>
</reference>